<keyword evidence="2 6" id="KW-1003">Cell membrane</keyword>
<dbReference type="AlphaFoldDB" id="A0A0C1UEW2"/>
<evidence type="ECO:0000256" key="5">
    <source>
        <dbReference type="ARBA" id="ARBA00023136"/>
    </source>
</evidence>
<evidence type="ECO:0000256" key="4">
    <source>
        <dbReference type="ARBA" id="ARBA00022989"/>
    </source>
</evidence>
<dbReference type="GO" id="GO:0055085">
    <property type="term" value="P:transmembrane transport"/>
    <property type="evidence" value="ECO:0007669"/>
    <property type="project" value="UniProtKB-UniRule"/>
</dbReference>
<gene>
    <name evidence="8" type="ORF">U732_2421</name>
</gene>
<organism evidence="8 9">
    <name type="scientific">Clostridium argentinense CDC 2741</name>
    <dbReference type="NCBI Taxonomy" id="1418104"/>
    <lineage>
        <taxon>Bacteria</taxon>
        <taxon>Bacillati</taxon>
        <taxon>Bacillota</taxon>
        <taxon>Clostridia</taxon>
        <taxon>Eubacteriales</taxon>
        <taxon>Clostridiaceae</taxon>
        <taxon>Clostridium</taxon>
    </lineage>
</organism>
<keyword evidence="5 6" id="KW-0472">Membrane</keyword>
<protein>
    <submittedName>
        <fullName evidence="8">FtsX-like permease family protein</fullName>
    </submittedName>
</protein>
<sequence>MKFEEILLKNTFRNLKKYIYYLVTSTSSVFAYFIFSVILNHPKIYEKQYRIVKDEILSFREVLFIISIFFVLYSLKNFMLLRKKEFGIFKTIGMDKRAFYKIIIIENIIIGGLSILLGIILGIIFSKFFLIIFSSMLEGPEMNFYFSIKVIKEVVIRYGILFIIVPFIASRRIIKSTPYSLLFPHCNNKEKTKLYKIFSILIFLFILSIIIYINKFTRENTGIFFIKFILLILINYIFLKSILLICLNFIKDIKIIYLNKNNMLFLSGITRKINNMISLIILSTFLLTFSFVLLSLAYIEINILKKELNIAVPYTYSIVLKDNTNYDNVQKSIENIFNNKNFKYVKDEFKFLMTNEENNIIFIKSSDYNSLLISKDKKQLSLKKNEIAFINKEIQSIDKNNIKESYSYINDIKLKITDIIRSNIDYSLPIGDVYIISEELYKELEEQYKTSYYVGYEVENWEQLSKINEDIYNNIKKYSLDDNIDITSRLSRYIAQRNSSNMTIYFGGFISVLLYFMTLSLIHFKFYNDTLLDRDRYEGLMSIGLTKKELKKLITKEMYFIFFLPYTISFINTKIVIELFKESFTADINVYLNMILIIIFVINLVYFLVWKYKSLDELMFNINMNTISKVDN</sequence>
<keyword evidence="3 6" id="KW-0812">Transmembrane</keyword>
<dbReference type="STRING" id="29341.RSJ17_02530"/>
<keyword evidence="4 6" id="KW-1133">Transmembrane helix</keyword>
<feature type="transmembrane region" description="Helical" evidence="6">
    <location>
        <begin position="155"/>
        <end position="174"/>
    </location>
</feature>
<dbReference type="PANTHER" id="PTHR46795:SF2">
    <property type="entry name" value="ABC TRANSPORTER, PERMEASE PROTEIN"/>
    <property type="match status" value="1"/>
</dbReference>
<evidence type="ECO:0000256" key="1">
    <source>
        <dbReference type="ARBA" id="ARBA00004651"/>
    </source>
</evidence>
<dbReference type="Proteomes" id="UP000031366">
    <property type="component" value="Unassembled WGS sequence"/>
</dbReference>
<evidence type="ECO:0000313" key="8">
    <source>
        <dbReference type="EMBL" id="KIE45905.1"/>
    </source>
</evidence>
<dbReference type="OrthoDB" id="1937696at2"/>
<proteinExistence type="inferred from homology"/>
<keyword evidence="6" id="KW-0813">Transport</keyword>
<evidence type="ECO:0000256" key="2">
    <source>
        <dbReference type="ARBA" id="ARBA00022475"/>
    </source>
</evidence>
<comment type="similarity">
    <text evidence="6">Belongs to the ABC-4 integral membrane protein family.</text>
</comment>
<dbReference type="InterPro" id="IPR003838">
    <property type="entry name" value="ABC3_permease_C"/>
</dbReference>
<feature type="transmembrane region" description="Helical" evidence="6">
    <location>
        <begin position="504"/>
        <end position="524"/>
    </location>
</feature>
<feature type="domain" description="ABC3 transporter permease C-terminal" evidence="7">
    <location>
        <begin position="62"/>
        <end position="178"/>
    </location>
</feature>
<comment type="subcellular location">
    <subcellularLocation>
        <location evidence="1 6">Cell membrane</location>
        <topology evidence="1 6">Multi-pass membrane protein</topology>
    </subcellularLocation>
</comment>
<reference evidence="8 9" key="1">
    <citation type="journal article" date="2015" name="Infect. Genet. Evol.">
        <title>Genomic sequences of six botulinum neurotoxin-producing strains representing three clostridial species illustrate the mobility and diversity of botulinum neurotoxin genes.</title>
        <authorList>
            <person name="Smith T.J."/>
            <person name="Hill K.K."/>
            <person name="Xie G."/>
            <person name="Foley B.T."/>
            <person name="Williamson C.H."/>
            <person name="Foster J.T."/>
            <person name="Johnson S.L."/>
            <person name="Chertkov O."/>
            <person name="Teshima H."/>
            <person name="Gibbons H.S."/>
            <person name="Johnsky L.A."/>
            <person name="Karavis M.A."/>
            <person name="Smith L.A."/>
        </authorList>
    </citation>
    <scope>NUCLEOTIDE SEQUENCE [LARGE SCALE GENOMIC DNA]</scope>
    <source>
        <strain evidence="8 9">CDC 2741</strain>
    </source>
</reference>
<feature type="transmembrane region" description="Helical" evidence="6">
    <location>
        <begin position="558"/>
        <end position="577"/>
    </location>
</feature>
<evidence type="ECO:0000256" key="3">
    <source>
        <dbReference type="ARBA" id="ARBA00022692"/>
    </source>
</evidence>
<feature type="transmembrane region" description="Helical" evidence="6">
    <location>
        <begin position="20"/>
        <end position="42"/>
    </location>
</feature>
<dbReference type="EMBL" id="AYSO01000018">
    <property type="protein sequence ID" value="KIE45905.1"/>
    <property type="molecule type" value="Genomic_DNA"/>
</dbReference>
<feature type="transmembrane region" description="Helical" evidence="6">
    <location>
        <begin position="589"/>
        <end position="609"/>
    </location>
</feature>
<dbReference type="RefSeq" id="WP_039634762.1">
    <property type="nucleotide sequence ID" value="NZ_AYSO01000018.1"/>
</dbReference>
<comment type="caution">
    <text evidence="8">The sequence shown here is derived from an EMBL/GenBank/DDBJ whole genome shotgun (WGS) entry which is preliminary data.</text>
</comment>
<dbReference type="PANTHER" id="PTHR46795">
    <property type="entry name" value="ABC TRANSPORTER PERMEASE-RELATED-RELATED"/>
    <property type="match status" value="1"/>
</dbReference>
<evidence type="ECO:0000256" key="6">
    <source>
        <dbReference type="PIRNR" id="PIRNR018968"/>
    </source>
</evidence>
<feature type="transmembrane region" description="Helical" evidence="6">
    <location>
        <begin position="62"/>
        <end position="81"/>
    </location>
</feature>
<accession>A0A0C1UEW2</accession>
<keyword evidence="9" id="KW-1185">Reference proteome</keyword>
<feature type="transmembrane region" description="Helical" evidence="6">
    <location>
        <begin position="225"/>
        <end position="250"/>
    </location>
</feature>
<feature type="transmembrane region" description="Helical" evidence="6">
    <location>
        <begin position="276"/>
        <end position="299"/>
    </location>
</feature>
<dbReference type="InterPro" id="IPR052536">
    <property type="entry name" value="ABC-4_Integral_Memb_Prot"/>
</dbReference>
<dbReference type="PIRSF" id="PIRSF018968">
    <property type="entry name" value="ABC_permease_BceB"/>
    <property type="match status" value="1"/>
</dbReference>
<name>A0A0C1UEW2_9CLOT</name>
<feature type="transmembrane region" description="Helical" evidence="6">
    <location>
        <begin position="102"/>
        <end position="135"/>
    </location>
</feature>
<feature type="transmembrane region" description="Helical" evidence="6">
    <location>
        <begin position="194"/>
        <end position="213"/>
    </location>
</feature>
<dbReference type="GO" id="GO:0005886">
    <property type="term" value="C:plasma membrane"/>
    <property type="evidence" value="ECO:0007669"/>
    <property type="project" value="UniProtKB-SubCell"/>
</dbReference>
<dbReference type="InterPro" id="IPR027022">
    <property type="entry name" value="ABC_permease_BceB-typ"/>
</dbReference>
<dbReference type="Pfam" id="PF02687">
    <property type="entry name" value="FtsX"/>
    <property type="match status" value="1"/>
</dbReference>
<evidence type="ECO:0000313" key="9">
    <source>
        <dbReference type="Proteomes" id="UP000031366"/>
    </source>
</evidence>
<evidence type="ECO:0000259" key="7">
    <source>
        <dbReference type="Pfam" id="PF02687"/>
    </source>
</evidence>